<feature type="compositionally biased region" description="Polar residues" evidence="16">
    <location>
        <begin position="293"/>
        <end position="313"/>
    </location>
</feature>
<evidence type="ECO:0000313" key="19">
    <source>
        <dbReference type="EMBL" id="CAH6791165.1"/>
    </source>
</evidence>
<dbReference type="FunFam" id="1.20.1270.60:FF:000056">
    <property type="entry name" value="brain-specific angiogenesis inhibitor 1-associated protein 2-like protein 2"/>
    <property type="match status" value="1"/>
</dbReference>
<proteinExistence type="predicted"/>
<dbReference type="InterPro" id="IPR036028">
    <property type="entry name" value="SH3-like_dom_sf"/>
</dbReference>
<dbReference type="PANTHER" id="PTHR14206">
    <property type="entry name" value="BRAIN-SPECIFIC ANGIOGENESIS INHIBITOR 1-ASSOCIATED PROTEIN 2"/>
    <property type="match status" value="1"/>
</dbReference>
<evidence type="ECO:0000256" key="10">
    <source>
        <dbReference type="ARBA" id="ARBA00023329"/>
    </source>
</evidence>
<organism evidence="19 20">
    <name type="scientific">Phodopus roborovskii</name>
    <name type="common">Roborovski's desert hamster</name>
    <name type="synonym">Cricetulus roborovskii</name>
    <dbReference type="NCBI Taxonomy" id="109678"/>
    <lineage>
        <taxon>Eukaryota</taxon>
        <taxon>Metazoa</taxon>
        <taxon>Chordata</taxon>
        <taxon>Craniata</taxon>
        <taxon>Vertebrata</taxon>
        <taxon>Euteleostomi</taxon>
        <taxon>Mammalia</taxon>
        <taxon>Eutheria</taxon>
        <taxon>Euarchontoglires</taxon>
        <taxon>Glires</taxon>
        <taxon>Rodentia</taxon>
        <taxon>Myomorpha</taxon>
        <taxon>Muroidea</taxon>
        <taxon>Cricetidae</taxon>
        <taxon>Cricetinae</taxon>
        <taxon>Phodopus</taxon>
    </lineage>
</organism>
<dbReference type="PANTHER" id="PTHR14206:SF5">
    <property type="entry name" value="BRAIN-SPECIFIC ANGIOGENESIS INHIBITOR 1-ASSOCIATED PROTEIN 2-LIKE PROTEIN 2"/>
    <property type="match status" value="1"/>
</dbReference>
<accession>A0AAU9ZHD0</accession>
<sequence>MAPEMDQFYRSTMAIYKSITEQFNPALENLVYLGNNYLRAFHALSEAAEVYFSAIQKIGEQALQSSTSQILGEILVQMSDTQRHLNSDLEVVVQTFHGDLLQHMEKNTKLDMQFIKDSCQHYEIEYRHRAVNLEKCMSELWRMERKRDKNAREMKESVNRLHAQMHAFVSESKRAAELEEKRRYRFLAEKHLLLSNTFLQFLGRARGMLQNRVLLWKEQTEASRSPSRAHSPGLLGPALGPPYPSGRLTPTRLDMPPRSLGEYGCPRSGSYGPEPTEARSASQLEPDHRSLPRTPSASSLYTSRTQRSRSNSFGERLGGGGARRVRALVSHSEGANHTLLRFSAGDVVEVLVPEAQNGWLYGKLEGSSASGWFPEAYVKPLEEMPMNPMNPVTPMNSMAPMSPMNELPSRSYPLRGSQSLDDLLDRPGNPAASSDYWDSQSHSRNPSRAPSPAPTPLPSSRQSSVDSMGTATDVKKLMSWEHQPPELFPRGTNPFATVKLRPTVTNDRSAPLIR</sequence>
<dbReference type="GO" id="GO:0051764">
    <property type="term" value="P:actin crosslink formation"/>
    <property type="evidence" value="ECO:0007669"/>
    <property type="project" value="TreeGrafter"/>
</dbReference>
<evidence type="ECO:0000259" key="18">
    <source>
        <dbReference type="PROSITE" id="PS51338"/>
    </source>
</evidence>
<dbReference type="SMART" id="SM00326">
    <property type="entry name" value="SH3"/>
    <property type="match status" value="1"/>
</dbReference>
<gene>
    <name evidence="19" type="primary">Baiap2l2</name>
    <name evidence="19" type="ORF">PHOROB_LOCUS8353</name>
</gene>
<dbReference type="GO" id="GO:0070161">
    <property type="term" value="C:anchoring junction"/>
    <property type="evidence" value="ECO:0007669"/>
    <property type="project" value="UniProtKB-SubCell"/>
</dbReference>
<dbReference type="SUPFAM" id="SSF50044">
    <property type="entry name" value="SH3-domain"/>
    <property type="match status" value="1"/>
</dbReference>
<evidence type="ECO:0000259" key="17">
    <source>
        <dbReference type="PROSITE" id="PS50002"/>
    </source>
</evidence>
<evidence type="ECO:0000256" key="13">
    <source>
        <dbReference type="ARBA" id="ARBA00077036"/>
    </source>
</evidence>
<dbReference type="RefSeq" id="XP_051045323.1">
    <property type="nucleotide sequence ID" value="XM_051189366.1"/>
</dbReference>
<dbReference type="GO" id="GO:0005654">
    <property type="term" value="C:nucleoplasm"/>
    <property type="evidence" value="ECO:0007669"/>
    <property type="project" value="TreeGrafter"/>
</dbReference>
<dbReference type="GO" id="GO:0030659">
    <property type="term" value="C:cytoplasmic vesicle membrane"/>
    <property type="evidence" value="ECO:0007669"/>
    <property type="project" value="UniProtKB-SubCell"/>
</dbReference>
<dbReference type="EMBL" id="CALSGD010001443">
    <property type="protein sequence ID" value="CAH6791165.1"/>
    <property type="molecule type" value="Genomic_DNA"/>
</dbReference>
<dbReference type="SUPFAM" id="SSF103657">
    <property type="entry name" value="BAR/IMD domain-like"/>
    <property type="match status" value="1"/>
</dbReference>
<evidence type="ECO:0000256" key="12">
    <source>
        <dbReference type="ARBA" id="ARBA00070316"/>
    </source>
</evidence>
<evidence type="ECO:0000256" key="6">
    <source>
        <dbReference type="ARBA" id="ARBA00022553"/>
    </source>
</evidence>
<evidence type="ECO:0000256" key="9">
    <source>
        <dbReference type="ARBA" id="ARBA00023136"/>
    </source>
</evidence>
<name>A0AAU9ZHD0_PHORO</name>
<feature type="region of interest" description="Disordered" evidence="16">
    <location>
        <begin position="394"/>
        <end position="514"/>
    </location>
</feature>
<dbReference type="CDD" id="cd07644">
    <property type="entry name" value="I-BAR_IMD_BAIAP2L2"/>
    <property type="match status" value="1"/>
</dbReference>
<evidence type="ECO:0000256" key="5">
    <source>
        <dbReference type="ARBA" id="ARBA00022475"/>
    </source>
</evidence>
<feature type="region of interest" description="Disordered" evidence="16">
    <location>
        <begin position="220"/>
        <end position="320"/>
    </location>
</feature>
<keyword evidence="7" id="KW-0965">Cell junction</keyword>
<evidence type="ECO:0000256" key="2">
    <source>
        <dbReference type="ARBA" id="ARBA00004202"/>
    </source>
</evidence>
<dbReference type="InterPro" id="IPR027267">
    <property type="entry name" value="AH/BAR_dom_sf"/>
</dbReference>
<dbReference type="PROSITE" id="PS51338">
    <property type="entry name" value="IMD"/>
    <property type="match status" value="1"/>
</dbReference>
<evidence type="ECO:0000256" key="7">
    <source>
        <dbReference type="ARBA" id="ARBA00022949"/>
    </source>
</evidence>
<dbReference type="GeneID" id="127225783"/>
<dbReference type="FunFam" id="2.30.30.40:FF:000185">
    <property type="entry name" value="brain-specific angiogenesis inhibitor 1-associated protein 2-like protein 2"/>
    <property type="match status" value="1"/>
</dbReference>
<dbReference type="GO" id="GO:0007009">
    <property type="term" value="P:plasma membrane organization"/>
    <property type="evidence" value="ECO:0007669"/>
    <property type="project" value="InterPro"/>
</dbReference>
<evidence type="ECO:0000256" key="15">
    <source>
        <dbReference type="PROSITE-ProRule" id="PRU00192"/>
    </source>
</evidence>
<evidence type="ECO:0000256" key="4">
    <source>
        <dbReference type="ARBA" id="ARBA00022443"/>
    </source>
</evidence>
<comment type="function">
    <text evidence="11">Phosphoinositides-binding protein that induces the formation of planar or gently curved membrane structures. Binds to phosphoinositides, including to phosphatidylinositol 4,5-bisphosphate (PtdIns(4,5)P2) headgroups. There seems to be no clear preference for a specific phosphoinositide.</text>
</comment>
<comment type="subcellular location">
    <subcellularLocation>
        <location evidence="3">Cell junction</location>
    </subcellularLocation>
    <subcellularLocation>
        <location evidence="2">Cell membrane</location>
        <topology evidence="2">Peripheral membrane protein</topology>
    </subcellularLocation>
    <subcellularLocation>
        <location evidence="1">Cytoplasmic vesicle membrane</location>
    </subcellularLocation>
</comment>
<dbReference type="GO" id="GO:0030838">
    <property type="term" value="P:positive regulation of actin filament polymerization"/>
    <property type="evidence" value="ECO:0007669"/>
    <property type="project" value="TreeGrafter"/>
</dbReference>
<evidence type="ECO:0000256" key="3">
    <source>
        <dbReference type="ARBA" id="ARBA00004282"/>
    </source>
</evidence>
<keyword evidence="9" id="KW-0472">Membrane</keyword>
<keyword evidence="4 15" id="KW-0728">SH3 domain</keyword>
<dbReference type="GO" id="GO:0051017">
    <property type="term" value="P:actin filament bundle assembly"/>
    <property type="evidence" value="ECO:0007669"/>
    <property type="project" value="TreeGrafter"/>
</dbReference>
<dbReference type="InterPro" id="IPR030126">
    <property type="entry name" value="Baiap2l2_I-BAR_dom"/>
</dbReference>
<dbReference type="PROSITE" id="PS50002">
    <property type="entry name" value="SH3"/>
    <property type="match status" value="1"/>
</dbReference>
<dbReference type="InterPro" id="IPR013606">
    <property type="entry name" value="I-BAR_dom"/>
</dbReference>
<keyword evidence="6" id="KW-0597">Phosphoprotein</keyword>
<dbReference type="AlphaFoldDB" id="A0AAU9ZHD0"/>
<evidence type="ECO:0000256" key="11">
    <source>
        <dbReference type="ARBA" id="ARBA00054355"/>
    </source>
</evidence>
<feature type="domain" description="IMD" evidence="18">
    <location>
        <begin position="1"/>
        <end position="239"/>
    </location>
</feature>
<keyword evidence="20" id="KW-1185">Reference proteome</keyword>
<dbReference type="Pfam" id="PF14604">
    <property type="entry name" value="SH3_9"/>
    <property type="match status" value="1"/>
</dbReference>
<dbReference type="InterPro" id="IPR001452">
    <property type="entry name" value="SH3_domain"/>
</dbReference>
<evidence type="ECO:0000313" key="20">
    <source>
        <dbReference type="Proteomes" id="UP001152836"/>
    </source>
</evidence>
<dbReference type="CDD" id="cd11914">
    <property type="entry name" value="SH3_BAIAP2L2"/>
    <property type="match status" value="1"/>
</dbReference>
<comment type="caution">
    <text evidence="19">The sequence shown here is derived from an EMBL/GenBank/DDBJ whole genome shotgun (WGS) entry which is preliminary data.</text>
</comment>
<dbReference type="CTD" id="80115"/>
<evidence type="ECO:0000256" key="16">
    <source>
        <dbReference type="SAM" id="MobiDB-lite"/>
    </source>
</evidence>
<keyword evidence="5" id="KW-1003">Cell membrane</keyword>
<dbReference type="InterPro" id="IPR035593">
    <property type="entry name" value="Pinkbar_SH3"/>
</dbReference>
<feature type="compositionally biased region" description="Low complexity" evidence="16">
    <location>
        <begin position="394"/>
        <end position="405"/>
    </location>
</feature>
<dbReference type="GO" id="GO:0008289">
    <property type="term" value="F:lipid binding"/>
    <property type="evidence" value="ECO:0007669"/>
    <property type="project" value="UniProtKB-KW"/>
</dbReference>
<dbReference type="KEGG" id="prob:127225783"/>
<protein>
    <recommendedName>
        <fullName evidence="12">BAR/IMD domain-containing adapter protein 2-like 2</fullName>
    </recommendedName>
    <alternativeName>
        <fullName evidence="14">Brain-specific angiogenesis inhibitor 1-associated protein 2-like protein 2</fullName>
    </alternativeName>
    <alternativeName>
        <fullName evidence="13">Planar intestinal- and kidney-specific BAR domain protein</fullName>
    </alternativeName>
</protein>
<dbReference type="GO" id="GO:0005829">
    <property type="term" value="C:cytosol"/>
    <property type="evidence" value="ECO:0007669"/>
    <property type="project" value="TreeGrafter"/>
</dbReference>
<evidence type="ECO:0000256" key="1">
    <source>
        <dbReference type="ARBA" id="ARBA00004156"/>
    </source>
</evidence>
<evidence type="ECO:0000256" key="14">
    <source>
        <dbReference type="ARBA" id="ARBA00080091"/>
    </source>
</evidence>
<keyword evidence="10" id="KW-0968">Cytoplasmic vesicle</keyword>
<keyword evidence="8" id="KW-0446">Lipid-binding</keyword>
<dbReference type="InterPro" id="IPR027681">
    <property type="entry name" value="IRSp53/IRTKS/Pinkbar"/>
</dbReference>
<dbReference type="Proteomes" id="UP001152836">
    <property type="component" value="Unassembled WGS sequence"/>
</dbReference>
<feature type="domain" description="SH3" evidence="17">
    <location>
        <begin position="320"/>
        <end position="383"/>
    </location>
</feature>
<evidence type="ECO:0000256" key="8">
    <source>
        <dbReference type="ARBA" id="ARBA00023121"/>
    </source>
</evidence>
<dbReference type="GO" id="GO:0005886">
    <property type="term" value="C:plasma membrane"/>
    <property type="evidence" value="ECO:0007669"/>
    <property type="project" value="UniProtKB-SubCell"/>
</dbReference>
<dbReference type="Pfam" id="PF08397">
    <property type="entry name" value="IMD"/>
    <property type="match status" value="1"/>
</dbReference>
<reference evidence="19" key="1">
    <citation type="submission" date="2022-06" db="EMBL/GenBank/DDBJ databases">
        <authorList>
            <person name="Andreotti S."/>
            <person name="Wyler E."/>
        </authorList>
    </citation>
    <scope>NUCLEOTIDE SEQUENCE</scope>
</reference>
<dbReference type="Gene3D" id="2.30.30.40">
    <property type="entry name" value="SH3 Domains"/>
    <property type="match status" value="1"/>
</dbReference>
<dbReference type="Gene3D" id="1.20.1270.60">
    <property type="entry name" value="Arfaptin homology (AH) domain/BAR domain"/>
    <property type="match status" value="1"/>
</dbReference>